<sequence>MKYFLLALTLFSVLAQAQQAPQREYNAARGHYFYEEPEPEDELTDEEKYPKPVIPSRERLMTMHPKEFSKLFEDQLEYSMMTMSEDDVLMYYELVNVSRLRSRAFMGVTEFVMMRNPHLDMQSVSPVNNPGRAEMNRQTEAVKRQKLYDNADTYALVMFAAESCGACKSQIAILDVFQRTYGFPVRIVDVNQAPDLARRYAVSRTPHMILIRKDSDDWMPIGIGVKSMPVVLNKTYSAIRLLNNEIEPAQFYNIDIDGGELYDPYHGLDREIE</sequence>
<dbReference type="InterPro" id="IPR039555">
    <property type="entry name" value="TraF/TrbB"/>
</dbReference>
<evidence type="ECO:0000313" key="3">
    <source>
        <dbReference type="Proteomes" id="UP000095392"/>
    </source>
</evidence>
<keyword evidence="1" id="KW-0732">Signal</keyword>
<dbReference type="EMBL" id="MIPY01000058">
    <property type="protein sequence ID" value="OES24855.1"/>
    <property type="molecule type" value="Genomic_DNA"/>
</dbReference>
<dbReference type="AlphaFoldDB" id="A0AB36FKY7"/>
<dbReference type="Gene3D" id="3.40.30.10">
    <property type="entry name" value="Glutaredoxin"/>
    <property type="match status" value="1"/>
</dbReference>
<dbReference type="Pfam" id="PF13728">
    <property type="entry name" value="TraF"/>
    <property type="match status" value="1"/>
</dbReference>
<dbReference type="CDD" id="cd02947">
    <property type="entry name" value="TRX_family"/>
    <property type="match status" value="1"/>
</dbReference>
<proteinExistence type="predicted"/>
<evidence type="ECO:0000313" key="2">
    <source>
        <dbReference type="EMBL" id="OES24855.1"/>
    </source>
</evidence>
<name>A0AB36FKY7_ALTMA</name>
<accession>A0AB36FKY7</accession>
<dbReference type="Proteomes" id="UP000095392">
    <property type="component" value="Unassembled WGS sequence"/>
</dbReference>
<dbReference type="InterPro" id="IPR036249">
    <property type="entry name" value="Thioredoxin-like_sf"/>
</dbReference>
<comment type="caution">
    <text evidence="2">The sequence shown here is derived from an EMBL/GenBank/DDBJ whole genome shotgun (WGS) entry which is preliminary data.</text>
</comment>
<gene>
    <name evidence="2" type="ORF">BFV95_4614</name>
</gene>
<evidence type="ECO:0000256" key="1">
    <source>
        <dbReference type="SAM" id="SignalP"/>
    </source>
</evidence>
<keyword evidence="3" id="KW-1185">Reference proteome</keyword>
<dbReference type="SUPFAM" id="SSF52833">
    <property type="entry name" value="Thioredoxin-like"/>
    <property type="match status" value="1"/>
</dbReference>
<dbReference type="RefSeq" id="WP_069945360.1">
    <property type="nucleotide sequence ID" value="NZ_MIPW01000063.1"/>
</dbReference>
<protein>
    <submittedName>
        <fullName evidence="2">F plasmid transfer operon family protein</fullName>
    </submittedName>
</protein>
<feature type="chain" id="PRO_5044204963" evidence="1">
    <location>
        <begin position="18"/>
        <end position="273"/>
    </location>
</feature>
<reference evidence="2 3" key="1">
    <citation type="submission" date="2016-09" db="EMBL/GenBank/DDBJ databases">
        <title>Draft Genome Sequence of four Alteromonas macleodii strains isolated from copper coupons and grown long-term at elevated copper levels.</title>
        <authorList>
            <person name="Cusick K."/>
            <person name="Dale J."/>
            <person name="Little B."/>
            <person name="Biffinger J."/>
        </authorList>
    </citation>
    <scope>NUCLEOTIDE SEQUENCE [LARGE SCALE GENOMIC DNA]</scope>
    <source>
        <strain evidence="2 3">KCP01</strain>
    </source>
</reference>
<organism evidence="2 3">
    <name type="scientific">Alteromonas macleodii</name>
    <name type="common">Pseudoalteromonas macleodii</name>
    <dbReference type="NCBI Taxonomy" id="28108"/>
    <lineage>
        <taxon>Bacteria</taxon>
        <taxon>Pseudomonadati</taxon>
        <taxon>Pseudomonadota</taxon>
        <taxon>Gammaproteobacteria</taxon>
        <taxon>Alteromonadales</taxon>
        <taxon>Alteromonadaceae</taxon>
        <taxon>Alteromonas/Salinimonas group</taxon>
        <taxon>Alteromonas</taxon>
    </lineage>
</organism>
<feature type="signal peptide" evidence="1">
    <location>
        <begin position="1"/>
        <end position="17"/>
    </location>
</feature>